<sequence length="90" mass="10731">MEIQNAMPHDLDIIYRQIGFKITAFDTGLKNEVHAPERPLKIVLNDGLTIVCGMDQFAEQQLRQQRRLPKVVWGYYVVLTRQRHLYSWYR</sequence>
<dbReference type="AlphaFoldDB" id="A0A348AHX1"/>
<gene>
    <name evidence="1" type="ORF">MAMMFC1_01330</name>
</gene>
<name>A0A348AHX1_9FIRM</name>
<evidence type="ECO:0000313" key="1">
    <source>
        <dbReference type="EMBL" id="BBB90669.1"/>
    </source>
</evidence>
<evidence type="ECO:0000313" key="2">
    <source>
        <dbReference type="Proteomes" id="UP000276437"/>
    </source>
</evidence>
<protein>
    <submittedName>
        <fullName evidence="1">Uncharacterized protein</fullName>
    </submittedName>
</protein>
<proteinExistence type="predicted"/>
<organism evidence="1 2">
    <name type="scientific">Methylomusa anaerophila</name>
    <dbReference type="NCBI Taxonomy" id="1930071"/>
    <lineage>
        <taxon>Bacteria</taxon>
        <taxon>Bacillati</taxon>
        <taxon>Bacillota</taxon>
        <taxon>Negativicutes</taxon>
        <taxon>Selenomonadales</taxon>
        <taxon>Sporomusaceae</taxon>
        <taxon>Methylomusa</taxon>
    </lineage>
</organism>
<reference evidence="1 2" key="1">
    <citation type="journal article" date="2018" name="Int. J. Syst. Evol. Microbiol.">
        <title>Methylomusa anaerophila gen. nov., sp. nov., an anaerobic methanol-utilizing bacterium isolated from a microbial fuel cell.</title>
        <authorList>
            <person name="Amano N."/>
            <person name="Yamamuro A."/>
            <person name="Miyahara M."/>
            <person name="Kouzuma A."/>
            <person name="Abe T."/>
            <person name="Watanabe K."/>
        </authorList>
    </citation>
    <scope>NUCLEOTIDE SEQUENCE [LARGE SCALE GENOMIC DNA]</scope>
    <source>
        <strain evidence="1 2">MMFC1</strain>
    </source>
</reference>
<dbReference type="Proteomes" id="UP000276437">
    <property type="component" value="Chromosome"/>
</dbReference>
<dbReference type="KEGG" id="mana:MAMMFC1_01330"/>
<accession>A0A348AHX1</accession>
<dbReference type="EMBL" id="AP018449">
    <property type="protein sequence ID" value="BBB90669.1"/>
    <property type="molecule type" value="Genomic_DNA"/>
</dbReference>
<keyword evidence="2" id="KW-1185">Reference proteome</keyword>